<protein>
    <submittedName>
        <fullName evidence="3">N-acetylglucosamine-6-phosphate deacetylase</fullName>
    </submittedName>
</protein>
<evidence type="ECO:0000313" key="3">
    <source>
        <dbReference type="EMBL" id="SFJ31741.1"/>
    </source>
</evidence>
<comment type="similarity">
    <text evidence="1">Belongs to the metallo-dependent hydrolases superfamily. NagA family.</text>
</comment>
<dbReference type="AlphaFoldDB" id="A0A1I3QEE8"/>
<dbReference type="InterPro" id="IPR032466">
    <property type="entry name" value="Metal_Hydrolase"/>
</dbReference>
<evidence type="ECO:0000256" key="2">
    <source>
        <dbReference type="ARBA" id="ARBA00022801"/>
    </source>
</evidence>
<reference evidence="4" key="1">
    <citation type="submission" date="2016-10" db="EMBL/GenBank/DDBJ databases">
        <authorList>
            <person name="Varghese N."/>
            <person name="Submissions S."/>
        </authorList>
    </citation>
    <scope>NUCLEOTIDE SEQUENCE [LARGE SCALE GENOMIC DNA]</scope>
    <source>
        <strain evidence="4">DSM 26348</strain>
    </source>
</reference>
<dbReference type="GO" id="GO:0006046">
    <property type="term" value="P:N-acetylglucosamine catabolic process"/>
    <property type="evidence" value="ECO:0007669"/>
    <property type="project" value="TreeGrafter"/>
</dbReference>
<proteinExistence type="inferred from homology"/>
<evidence type="ECO:0000256" key="1">
    <source>
        <dbReference type="ARBA" id="ARBA00010716"/>
    </source>
</evidence>
<keyword evidence="4" id="KW-1185">Reference proteome</keyword>
<dbReference type="RefSeq" id="WP_217647163.1">
    <property type="nucleotide sequence ID" value="NZ_FOQD01000018.1"/>
</dbReference>
<dbReference type="STRING" id="1576369.SAMN05421753_11846"/>
<dbReference type="SUPFAM" id="SSF51556">
    <property type="entry name" value="Metallo-dependent hydrolases"/>
    <property type="match status" value="1"/>
</dbReference>
<dbReference type="EMBL" id="FOQD01000018">
    <property type="protein sequence ID" value="SFJ31741.1"/>
    <property type="molecule type" value="Genomic_DNA"/>
</dbReference>
<evidence type="ECO:0000313" key="4">
    <source>
        <dbReference type="Proteomes" id="UP000199518"/>
    </source>
</evidence>
<keyword evidence="2" id="KW-0378">Hydrolase</keyword>
<dbReference type="Proteomes" id="UP000199518">
    <property type="component" value="Unassembled WGS sequence"/>
</dbReference>
<dbReference type="PANTHER" id="PTHR11113:SF14">
    <property type="entry name" value="N-ACETYLGLUCOSAMINE-6-PHOSPHATE DEACETYLASE"/>
    <property type="match status" value="1"/>
</dbReference>
<sequence length="323" mass="35288">MSGYVDLQINGYAGVDFNTDDLPGQSLHECCQTLRRDGVEGILATIITSDVDSMCRRIARLVQLRERDDLARKLIWGLHIEGPFLNPATGYIGAHPVAQARQADAASMQRLLDAGGGLVRLVTLAPEMDHRQSVTRMLSDERICIAAGHTDASRDQLRASIDAGLSLFTHLGNGCPQLLPRHDNIIQRALSLADELWISLIADGAHIPFFVLRNYLAVTGLERVIIVTDAISAAGCGPGRFQLGDRWINVGPDGVPRAEDHSHLVGSGTIMRRMAENLRSELLLTASEVEQLTVTNPRRLFELYPGESSVQSRGSRARQSIEG</sequence>
<organism evidence="3 4">
    <name type="scientific">Planctomicrobium piriforme</name>
    <dbReference type="NCBI Taxonomy" id="1576369"/>
    <lineage>
        <taxon>Bacteria</taxon>
        <taxon>Pseudomonadati</taxon>
        <taxon>Planctomycetota</taxon>
        <taxon>Planctomycetia</taxon>
        <taxon>Planctomycetales</taxon>
        <taxon>Planctomycetaceae</taxon>
        <taxon>Planctomicrobium</taxon>
    </lineage>
</organism>
<accession>A0A1I3QEE8</accession>
<dbReference type="Gene3D" id="3.20.20.140">
    <property type="entry name" value="Metal-dependent hydrolases"/>
    <property type="match status" value="1"/>
</dbReference>
<name>A0A1I3QEE8_9PLAN</name>
<dbReference type="PANTHER" id="PTHR11113">
    <property type="entry name" value="N-ACETYLGLUCOSAMINE-6-PHOSPHATE DEACETYLASE"/>
    <property type="match status" value="1"/>
</dbReference>
<dbReference type="GO" id="GO:0008448">
    <property type="term" value="F:N-acetylglucosamine-6-phosphate deacetylase activity"/>
    <property type="evidence" value="ECO:0007669"/>
    <property type="project" value="TreeGrafter"/>
</dbReference>
<gene>
    <name evidence="3" type="ORF">SAMN05421753_11846</name>
</gene>